<dbReference type="EMBL" id="CP034413">
    <property type="protein sequence ID" value="QCI59074.1"/>
    <property type="molecule type" value="Genomic_DNA"/>
</dbReference>
<gene>
    <name evidence="2" type="ORF">EIO64_07465</name>
</gene>
<protein>
    <submittedName>
        <fullName evidence="2">Uncharacterized protein</fullName>
    </submittedName>
</protein>
<evidence type="ECO:0000256" key="1">
    <source>
        <dbReference type="SAM" id="MobiDB-lite"/>
    </source>
</evidence>
<name>A0A4D7AHK2_9FIRM</name>
<keyword evidence="3" id="KW-1185">Reference proteome</keyword>
<proteinExistence type="predicted"/>
<accession>A0A4D7AHK2</accession>
<dbReference type="AlphaFoldDB" id="A0A4D7AHK2"/>
<dbReference type="Proteomes" id="UP000298642">
    <property type="component" value="Chromosome"/>
</dbReference>
<evidence type="ECO:0000313" key="2">
    <source>
        <dbReference type="EMBL" id="QCI59074.1"/>
    </source>
</evidence>
<dbReference type="KEGG" id="obj:EIO64_07465"/>
<evidence type="ECO:0000313" key="3">
    <source>
        <dbReference type="Proteomes" id="UP000298642"/>
    </source>
</evidence>
<sequence>MEYLYDLKEKLCKELEEYAQKSNMNAGDLEMVHKLTDTIKNVDKIMMLEEGGYSQAADMDSPSSYARGSSYANRGKHYVRGHYSRDGGYSRDGRGGYSRHDSKEAMMEQAQEMMDNATTERERDAIRRFMSELGRD</sequence>
<feature type="compositionally biased region" description="Basic and acidic residues" evidence="1">
    <location>
        <begin position="83"/>
        <end position="106"/>
    </location>
</feature>
<feature type="region of interest" description="Disordered" evidence="1">
    <location>
        <begin position="77"/>
        <end position="122"/>
    </location>
</feature>
<reference evidence="3" key="1">
    <citation type="submission" date="2018-12" db="EMBL/GenBank/DDBJ databases">
        <title>Dusodibacter welbiota gen. nov., sp. nov., isolated from human faeces and emended description of the Oscillibacter genus.</title>
        <authorList>
            <person name="Le Roy T."/>
            <person name="Van der Smissen P."/>
            <person name="Delzenne N."/>
            <person name="Muccioli G."/>
            <person name="Collet J.F."/>
            <person name="Cani P.D."/>
        </authorList>
    </citation>
    <scope>NUCLEOTIDE SEQUENCE [LARGE SCALE GENOMIC DNA]</scope>
    <source>
        <strain evidence="3">J115</strain>
    </source>
</reference>
<organism evidence="2 3">
    <name type="scientific">Dysosmobacter welbionis</name>
    <dbReference type="NCBI Taxonomy" id="2093857"/>
    <lineage>
        <taxon>Bacteria</taxon>
        <taxon>Bacillati</taxon>
        <taxon>Bacillota</taxon>
        <taxon>Clostridia</taxon>
        <taxon>Eubacteriales</taxon>
        <taxon>Oscillospiraceae</taxon>
        <taxon>Dysosmobacter</taxon>
    </lineage>
</organism>
<dbReference type="RefSeq" id="WP_136891088.1">
    <property type="nucleotide sequence ID" value="NZ_CP034413.3"/>
</dbReference>